<keyword evidence="3" id="KW-1185">Reference proteome</keyword>
<sequence>MIPAMPDKSQWLESDHGFFMHPPLLKAIAGKPKTERYKGCSDKKRKKGKQLCPICKEYGHHWHNCKKGNPDDMAAMLAIREPPKKRAKTSKTAQSIVPCEDGEPRRMPFPPPSQSMELQLRKRENMTTLNLEVQRDQKLAPLRRTRRKRRLLRRFWCHLTAQQWAQGAESLILLALL</sequence>
<organism evidence="2 3">
    <name type="scientific">Triticum urartu</name>
    <name type="common">Red wild einkorn</name>
    <name type="synonym">Crithodium urartu</name>
    <dbReference type="NCBI Taxonomy" id="4572"/>
    <lineage>
        <taxon>Eukaryota</taxon>
        <taxon>Viridiplantae</taxon>
        <taxon>Streptophyta</taxon>
        <taxon>Embryophyta</taxon>
        <taxon>Tracheophyta</taxon>
        <taxon>Spermatophyta</taxon>
        <taxon>Magnoliopsida</taxon>
        <taxon>Liliopsida</taxon>
        <taxon>Poales</taxon>
        <taxon>Poaceae</taxon>
        <taxon>BOP clade</taxon>
        <taxon>Pooideae</taxon>
        <taxon>Triticodae</taxon>
        <taxon>Triticeae</taxon>
        <taxon>Triticinae</taxon>
        <taxon>Triticum</taxon>
    </lineage>
</organism>
<evidence type="ECO:0000313" key="3">
    <source>
        <dbReference type="Proteomes" id="UP000015106"/>
    </source>
</evidence>
<accession>A0A8R7PM38</accession>
<dbReference type="AlphaFoldDB" id="A0A8R7PM38"/>
<reference evidence="2" key="2">
    <citation type="submission" date="2018-03" db="EMBL/GenBank/DDBJ databases">
        <title>The Triticum urartu genome reveals the dynamic nature of wheat genome evolution.</title>
        <authorList>
            <person name="Ling H."/>
            <person name="Ma B."/>
            <person name="Shi X."/>
            <person name="Liu H."/>
            <person name="Dong L."/>
            <person name="Sun H."/>
            <person name="Cao Y."/>
            <person name="Gao Q."/>
            <person name="Zheng S."/>
            <person name="Li Y."/>
            <person name="Yu Y."/>
            <person name="Du H."/>
            <person name="Qi M."/>
            <person name="Li Y."/>
            <person name="Yu H."/>
            <person name="Cui Y."/>
            <person name="Wang N."/>
            <person name="Chen C."/>
            <person name="Wu H."/>
            <person name="Zhao Y."/>
            <person name="Zhang J."/>
            <person name="Li Y."/>
            <person name="Zhou W."/>
            <person name="Zhang B."/>
            <person name="Hu W."/>
            <person name="Eijk M."/>
            <person name="Tang J."/>
            <person name="Witsenboer H."/>
            <person name="Zhao S."/>
            <person name="Li Z."/>
            <person name="Zhang A."/>
            <person name="Wang D."/>
            <person name="Liang C."/>
        </authorList>
    </citation>
    <scope>NUCLEOTIDE SEQUENCE [LARGE SCALE GENOMIC DNA]</scope>
    <source>
        <strain evidence="2">cv. G1812</strain>
    </source>
</reference>
<dbReference type="Proteomes" id="UP000015106">
    <property type="component" value="Chromosome 3"/>
</dbReference>
<name>A0A8R7PM38_TRIUA</name>
<dbReference type="Gramene" id="TuG1812G0300000345.01.T01">
    <property type="protein sequence ID" value="TuG1812G0300000345.01.T01"/>
    <property type="gene ID" value="TuG1812G0300000345.01"/>
</dbReference>
<proteinExistence type="predicted"/>
<reference evidence="2" key="3">
    <citation type="submission" date="2022-06" db="UniProtKB">
        <authorList>
            <consortium name="EnsemblPlants"/>
        </authorList>
    </citation>
    <scope>IDENTIFICATION</scope>
</reference>
<reference evidence="3" key="1">
    <citation type="journal article" date="2013" name="Nature">
        <title>Draft genome of the wheat A-genome progenitor Triticum urartu.</title>
        <authorList>
            <person name="Ling H.Q."/>
            <person name="Zhao S."/>
            <person name="Liu D."/>
            <person name="Wang J."/>
            <person name="Sun H."/>
            <person name="Zhang C."/>
            <person name="Fan H."/>
            <person name="Li D."/>
            <person name="Dong L."/>
            <person name="Tao Y."/>
            <person name="Gao C."/>
            <person name="Wu H."/>
            <person name="Li Y."/>
            <person name="Cui Y."/>
            <person name="Guo X."/>
            <person name="Zheng S."/>
            <person name="Wang B."/>
            <person name="Yu K."/>
            <person name="Liang Q."/>
            <person name="Yang W."/>
            <person name="Lou X."/>
            <person name="Chen J."/>
            <person name="Feng M."/>
            <person name="Jian J."/>
            <person name="Zhang X."/>
            <person name="Luo G."/>
            <person name="Jiang Y."/>
            <person name="Liu J."/>
            <person name="Wang Z."/>
            <person name="Sha Y."/>
            <person name="Zhang B."/>
            <person name="Wu H."/>
            <person name="Tang D."/>
            <person name="Shen Q."/>
            <person name="Xue P."/>
            <person name="Zou S."/>
            <person name="Wang X."/>
            <person name="Liu X."/>
            <person name="Wang F."/>
            <person name="Yang Y."/>
            <person name="An X."/>
            <person name="Dong Z."/>
            <person name="Zhang K."/>
            <person name="Zhang X."/>
            <person name="Luo M.C."/>
            <person name="Dvorak J."/>
            <person name="Tong Y."/>
            <person name="Wang J."/>
            <person name="Yang H."/>
            <person name="Li Z."/>
            <person name="Wang D."/>
            <person name="Zhang A."/>
            <person name="Wang J."/>
        </authorList>
    </citation>
    <scope>NUCLEOTIDE SEQUENCE</scope>
    <source>
        <strain evidence="3">cv. G1812</strain>
    </source>
</reference>
<dbReference type="EnsemblPlants" id="TuG1812G0300000345.01.T01">
    <property type="protein sequence ID" value="TuG1812G0300000345.01.T01"/>
    <property type="gene ID" value="TuG1812G0300000345.01"/>
</dbReference>
<evidence type="ECO:0000256" key="1">
    <source>
        <dbReference type="SAM" id="MobiDB-lite"/>
    </source>
</evidence>
<evidence type="ECO:0000313" key="2">
    <source>
        <dbReference type="EnsemblPlants" id="TuG1812G0300000345.01.T01"/>
    </source>
</evidence>
<protein>
    <submittedName>
        <fullName evidence="2">Uncharacterized protein</fullName>
    </submittedName>
</protein>
<feature type="region of interest" description="Disordered" evidence="1">
    <location>
        <begin position="83"/>
        <end position="114"/>
    </location>
</feature>